<dbReference type="PANTHER" id="PTHR42789">
    <property type="entry name" value="D-ISOMER SPECIFIC 2-HYDROXYACID DEHYDROGENASE FAMILY PROTEIN (AFU_ORTHOLOGUE AFUA_6G10090)"/>
    <property type="match status" value="1"/>
</dbReference>
<evidence type="ECO:0000259" key="7">
    <source>
        <dbReference type="Pfam" id="PF02826"/>
    </source>
</evidence>
<dbReference type="GO" id="GO:0016616">
    <property type="term" value="F:oxidoreductase activity, acting on the CH-OH group of donors, NAD or NADP as acceptor"/>
    <property type="evidence" value="ECO:0007669"/>
    <property type="project" value="InterPro"/>
</dbReference>
<feature type="domain" description="D-isomer specific 2-hydroxyacid dehydrogenase catalytic" evidence="6">
    <location>
        <begin position="25"/>
        <end position="318"/>
    </location>
</feature>
<dbReference type="RefSeq" id="WP_156274339.1">
    <property type="nucleotide sequence ID" value="NZ_CP046244.1"/>
</dbReference>
<keyword evidence="4" id="KW-0520">NAD</keyword>
<dbReference type="Pfam" id="PF02826">
    <property type="entry name" value="2-Hacid_dh_C"/>
    <property type="match status" value="1"/>
</dbReference>
<evidence type="ECO:0000256" key="1">
    <source>
        <dbReference type="ARBA" id="ARBA00005854"/>
    </source>
</evidence>
<dbReference type="InterPro" id="IPR036291">
    <property type="entry name" value="NAD(P)-bd_dom_sf"/>
</dbReference>
<dbReference type="SUPFAM" id="SSF51735">
    <property type="entry name" value="NAD(P)-binding Rossmann-fold domains"/>
    <property type="match status" value="1"/>
</dbReference>
<evidence type="ECO:0000256" key="4">
    <source>
        <dbReference type="ARBA" id="ARBA00023027"/>
    </source>
</evidence>
<dbReference type="Proteomes" id="UP000425916">
    <property type="component" value="Chromosome"/>
</dbReference>
<dbReference type="PROSITE" id="PS00065">
    <property type="entry name" value="D_2_HYDROXYACID_DH_1"/>
    <property type="match status" value="1"/>
</dbReference>
<comment type="similarity">
    <text evidence="1 5">Belongs to the D-isomer specific 2-hydroxyacid dehydrogenase family.</text>
</comment>
<name>A0A6I5ZUC9_9FIRM</name>
<evidence type="ECO:0000256" key="5">
    <source>
        <dbReference type="RuleBase" id="RU003719"/>
    </source>
</evidence>
<accession>A0A6I5ZUC9</accession>
<dbReference type="InterPro" id="IPR029753">
    <property type="entry name" value="D-isomer_DH_CS"/>
</dbReference>
<keyword evidence="2" id="KW-0028">Amino-acid biosynthesis</keyword>
<dbReference type="PROSITE" id="PS00671">
    <property type="entry name" value="D_2_HYDROXYACID_DH_3"/>
    <property type="match status" value="1"/>
</dbReference>
<evidence type="ECO:0000313" key="9">
    <source>
        <dbReference type="Proteomes" id="UP000425916"/>
    </source>
</evidence>
<dbReference type="CDD" id="cd05301">
    <property type="entry name" value="GDH"/>
    <property type="match status" value="1"/>
</dbReference>
<dbReference type="GO" id="GO:0051287">
    <property type="term" value="F:NAD binding"/>
    <property type="evidence" value="ECO:0007669"/>
    <property type="project" value="InterPro"/>
</dbReference>
<organism evidence="8 9">
    <name type="scientific">Neomoorella glycerini</name>
    <dbReference type="NCBI Taxonomy" id="55779"/>
    <lineage>
        <taxon>Bacteria</taxon>
        <taxon>Bacillati</taxon>
        <taxon>Bacillota</taxon>
        <taxon>Clostridia</taxon>
        <taxon>Neomoorellales</taxon>
        <taxon>Neomoorellaceae</taxon>
        <taxon>Neomoorella</taxon>
    </lineage>
</organism>
<dbReference type="InterPro" id="IPR006139">
    <property type="entry name" value="D-isomer_2_OHA_DH_cat_dom"/>
</dbReference>
<dbReference type="InterPro" id="IPR050857">
    <property type="entry name" value="D-2-hydroxyacid_DH"/>
</dbReference>
<protein>
    <submittedName>
        <fullName evidence="8">2-hydroxyacid dehydrogenase</fullName>
        <ecNumber evidence="8">1.1.1.-</ecNumber>
    </submittedName>
</protein>
<dbReference type="OrthoDB" id="9805416at2"/>
<sequence length="324" mass="35480">MYKVYCTTEYPQPLVEMLCPTCELDVNISGRPASKEEIIARVRDKDGLICLLNDVIDEEIIAQAPKLKVITLFAESTFNIDVAAATRRGILVTNTPGELTETTADLTWALLMAVARRIPEADAYVRQGRFKGWAPTVLLGGDIYGKTLGIIGLGNIGAAVARRARGFNMKVIYYSASGPKPDREEELGCRYVPLDRLLRDSDFVSVHCRLTPQTRHLLGAHELSLMKKTAYLINTARGPVVDEMALVEALRQGRLAGAGLDVFENEPQLAPGLADLPNVVLTPHIGVASRENRFAMARIAAANLLAALHDQVPPNLVNEEVRKD</sequence>
<gene>
    <name evidence="8" type="ORF">MGLY_25250</name>
</gene>
<feature type="domain" description="D-isomer specific 2-hydroxyacid dehydrogenase NAD-binding" evidence="7">
    <location>
        <begin position="109"/>
        <end position="286"/>
    </location>
</feature>
<evidence type="ECO:0000259" key="6">
    <source>
        <dbReference type="Pfam" id="PF00389"/>
    </source>
</evidence>
<dbReference type="InterPro" id="IPR029752">
    <property type="entry name" value="D-isomer_DH_CS1"/>
</dbReference>
<proteinExistence type="inferred from homology"/>
<evidence type="ECO:0000256" key="3">
    <source>
        <dbReference type="ARBA" id="ARBA00023002"/>
    </source>
</evidence>
<dbReference type="FunFam" id="3.40.50.720:FF:000203">
    <property type="entry name" value="D-3-phosphoglycerate dehydrogenase (SerA)"/>
    <property type="match status" value="1"/>
</dbReference>
<dbReference type="Gene3D" id="3.40.50.720">
    <property type="entry name" value="NAD(P)-binding Rossmann-like Domain"/>
    <property type="match status" value="2"/>
</dbReference>
<dbReference type="AlphaFoldDB" id="A0A6I5ZUC9"/>
<dbReference type="PANTHER" id="PTHR42789:SF1">
    <property type="entry name" value="D-ISOMER SPECIFIC 2-HYDROXYACID DEHYDROGENASE FAMILY PROTEIN (AFU_ORTHOLOGUE AFUA_6G10090)"/>
    <property type="match status" value="1"/>
</dbReference>
<dbReference type="EMBL" id="CP046244">
    <property type="protein sequence ID" value="QGP93127.1"/>
    <property type="molecule type" value="Genomic_DNA"/>
</dbReference>
<dbReference type="SUPFAM" id="SSF52283">
    <property type="entry name" value="Formate/glycerate dehydrogenase catalytic domain-like"/>
    <property type="match status" value="1"/>
</dbReference>
<dbReference type="EC" id="1.1.1.-" evidence="8"/>
<evidence type="ECO:0000313" key="8">
    <source>
        <dbReference type="EMBL" id="QGP93127.1"/>
    </source>
</evidence>
<keyword evidence="9" id="KW-1185">Reference proteome</keyword>
<evidence type="ECO:0000256" key="2">
    <source>
        <dbReference type="ARBA" id="ARBA00022605"/>
    </source>
</evidence>
<dbReference type="InterPro" id="IPR006140">
    <property type="entry name" value="D-isomer_DH_NAD-bd"/>
</dbReference>
<keyword evidence="3 5" id="KW-0560">Oxidoreductase</keyword>
<dbReference type="Pfam" id="PF00389">
    <property type="entry name" value="2-Hacid_dh"/>
    <property type="match status" value="1"/>
</dbReference>
<reference evidence="8 9" key="1">
    <citation type="submission" date="2019-11" db="EMBL/GenBank/DDBJ databases">
        <title>Genome sequence of Moorella glycerini DSM11254.</title>
        <authorList>
            <person name="Poehlein A."/>
            <person name="Boeer T."/>
            <person name="Daniel R."/>
        </authorList>
    </citation>
    <scope>NUCLEOTIDE SEQUENCE [LARGE SCALE GENOMIC DNA]</scope>
    <source>
        <strain evidence="8 9">DSM 11254</strain>
    </source>
</reference>
<dbReference type="GO" id="GO:0008652">
    <property type="term" value="P:amino acid biosynthetic process"/>
    <property type="evidence" value="ECO:0007669"/>
    <property type="project" value="UniProtKB-KW"/>
</dbReference>